<sequence>MRTYQRSLITIIIVAMMTPFFLSTSNSDPSPEGLRAHSVVSHAMGAIKGHTITNSYEAFIANYEKGVRNFEMDFTFTSDGHLVGRHDWSEGLNKLLGQDQQLKAQGIQGRLTYEQFMRTDVNGLYKPLAWEDVLNLLVKYPDIYIITDTKENKPEEYRRVMEAMVSTARQKDPSVLDRIVPQIYSQPMWDELQSIYPFKQVIYTLYETDDTDAEVLAFAKQHPSLAAVTMSGGRATSELVTGLNKMNIPSYVHTVNDVKQILKFKRMGVYGFYSDSLSTQDVDGANWITAYMQ</sequence>
<evidence type="ECO:0000313" key="3">
    <source>
        <dbReference type="EMBL" id="MBP2001736.1"/>
    </source>
</evidence>
<dbReference type="EC" id="3.1.4.46" evidence="3"/>
<reference evidence="3 4" key="1">
    <citation type="submission" date="2021-03" db="EMBL/GenBank/DDBJ databases">
        <title>Genomic Encyclopedia of Type Strains, Phase IV (KMG-IV): sequencing the most valuable type-strain genomes for metagenomic binning, comparative biology and taxonomic classification.</title>
        <authorList>
            <person name="Goeker M."/>
        </authorList>
    </citation>
    <scope>NUCLEOTIDE SEQUENCE [LARGE SCALE GENOMIC DNA]</scope>
    <source>
        <strain evidence="3 4">DSM 26806</strain>
    </source>
</reference>
<accession>A0ABS4JKX6</accession>
<name>A0ABS4JKX6_9BACL</name>
<gene>
    <name evidence="3" type="ORF">J2Z69_002792</name>
</gene>
<dbReference type="Pfam" id="PF03009">
    <property type="entry name" value="GDPD"/>
    <property type="match status" value="1"/>
</dbReference>
<dbReference type="CDD" id="cd08583">
    <property type="entry name" value="PI-PLCc_GDPD_SF_unchar1"/>
    <property type="match status" value="1"/>
</dbReference>
<feature type="chain" id="PRO_5047447852" evidence="1">
    <location>
        <begin position="23"/>
        <end position="293"/>
    </location>
</feature>
<dbReference type="Gene3D" id="3.20.20.190">
    <property type="entry name" value="Phosphatidylinositol (PI) phosphodiesterase"/>
    <property type="match status" value="1"/>
</dbReference>
<proteinExistence type="predicted"/>
<dbReference type="InterPro" id="IPR030395">
    <property type="entry name" value="GP_PDE_dom"/>
</dbReference>
<organism evidence="3 4">
    <name type="scientific">Paenibacillus shirakamiensis</name>
    <dbReference type="NCBI Taxonomy" id="1265935"/>
    <lineage>
        <taxon>Bacteria</taxon>
        <taxon>Bacillati</taxon>
        <taxon>Bacillota</taxon>
        <taxon>Bacilli</taxon>
        <taxon>Bacillales</taxon>
        <taxon>Paenibacillaceae</taxon>
        <taxon>Paenibacillus</taxon>
    </lineage>
</organism>
<feature type="domain" description="GP-PDE" evidence="2">
    <location>
        <begin position="53"/>
        <end position="276"/>
    </location>
</feature>
<dbReference type="PANTHER" id="PTHR46211:SF14">
    <property type="entry name" value="GLYCEROPHOSPHODIESTER PHOSPHODIESTERASE"/>
    <property type="match status" value="1"/>
</dbReference>
<keyword evidence="3" id="KW-0378">Hydrolase</keyword>
<evidence type="ECO:0000259" key="2">
    <source>
        <dbReference type="Pfam" id="PF03009"/>
    </source>
</evidence>
<dbReference type="RefSeq" id="WP_209863638.1">
    <property type="nucleotide sequence ID" value="NZ_JAGGLD010000005.1"/>
</dbReference>
<dbReference type="InterPro" id="IPR017946">
    <property type="entry name" value="PLC-like_Pdiesterase_TIM-brl"/>
</dbReference>
<keyword evidence="1" id="KW-0732">Signal</keyword>
<feature type="signal peptide" evidence="1">
    <location>
        <begin position="1"/>
        <end position="22"/>
    </location>
</feature>
<dbReference type="EMBL" id="JAGGLD010000005">
    <property type="protein sequence ID" value="MBP2001736.1"/>
    <property type="molecule type" value="Genomic_DNA"/>
</dbReference>
<dbReference type="GO" id="GO:0008889">
    <property type="term" value="F:glycerophosphodiester phosphodiesterase activity"/>
    <property type="evidence" value="ECO:0007669"/>
    <property type="project" value="UniProtKB-EC"/>
</dbReference>
<dbReference type="SUPFAM" id="SSF51695">
    <property type="entry name" value="PLC-like phosphodiesterases"/>
    <property type="match status" value="1"/>
</dbReference>
<dbReference type="PANTHER" id="PTHR46211">
    <property type="entry name" value="GLYCEROPHOSPHORYL DIESTER PHOSPHODIESTERASE"/>
    <property type="match status" value="1"/>
</dbReference>
<protein>
    <submittedName>
        <fullName evidence="3">Glycerophosphoryl diester phosphodiesterase</fullName>
        <ecNumber evidence="3">3.1.4.46</ecNumber>
    </submittedName>
</protein>
<dbReference type="Proteomes" id="UP001519288">
    <property type="component" value="Unassembled WGS sequence"/>
</dbReference>
<keyword evidence="4" id="KW-1185">Reference proteome</keyword>
<evidence type="ECO:0000313" key="4">
    <source>
        <dbReference type="Proteomes" id="UP001519288"/>
    </source>
</evidence>
<evidence type="ECO:0000256" key="1">
    <source>
        <dbReference type="SAM" id="SignalP"/>
    </source>
</evidence>
<comment type="caution">
    <text evidence="3">The sequence shown here is derived from an EMBL/GenBank/DDBJ whole genome shotgun (WGS) entry which is preliminary data.</text>
</comment>